<evidence type="ECO:0000256" key="2">
    <source>
        <dbReference type="ARBA" id="ARBA00022448"/>
    </source>
</evidence>
<feature type="transmembrane region" description="Helical" evidence="8">
    <location>
        <begin position="846"/>
        <end position="866"/>
    </location>
</feature>
<keyword evidence="3" id="KW-1003">Cell membrane</keyword>
<name>A0AAW9RW47_9HYPH</name>
<feature type="transmembrane region" description="Helical" evidence="8">
    <location>
        <begin position="977"/>
        <end position="1003"/>
    </location>
</feature>
<dbReference type="Gene3D" id="3.30.70.1320">
    <property type="entry name" value="Multidrug efflux transporter AcrB pore domain like"/>
    <property type="match status" value="1"/>
</dbReference>
<dbReference type="Gene3D" id="3.30.70.1430">
    <property type="entry name" value="Multidrug efflux transporter AcrB pore domain"/>
    <property type="match status" value="2"/>
</dbReference>
<feature type="transmembrane region" description="Helical" evidence="8">
    <location>
        <begin position="428"/>
        <end position="448"/>
    </location>
</feature>
<evidence type="ECO:0000313" key="9">
    <source>
        <dbReference type="EMBL" id="MEJ8573961.1"/>
    </source>
</evidence>
<dbReference type="SUPFAM" id="SSF82714">
    <property type="entry name" value="Multidrug efflux transporter AcrB TolC docking domain, DN and DC subdomains"/>
    <property type="match status" value="2"/>
</dbReference>
<dbReference type="SUPFAM" id="SSF82866">
    <property type="entry name" value="Multidrug efflux transporter AcrB transmembrane domain"/>
    <property type="match status" value="2"/>
</dbReference>
<keyword evidence="2" id="KW-0813">Transport</keyword>
<evidence type="ECO:0000256" key="1">
    <source>
        <dbReference type="ARBA" id="ARBA00004429"/>
    </source>
</evidence>
<feature type="transmembrane region" description="Helical" evidence="8">
    <location>
        <begin position="873"/>
        <end position="893"/>
    </location>
</feature>
<dbReference type="Pfam" id="PF00873">
    <property type="entry name" value="ACR_tran"/>
    <property type="match status" value="1"/>
</dbReference>
<keyword evidence="5 8" id="KW-0812">Transmembrane</keyword>
<dbReference type="EMBL" id="JAZHOF010000009">
    <property type="protein sequence ID" value="MEJ8573961.1"/>
    <property type="molecule type" value="Genomic_DNA"/>
</dbReference>
<dbReference type="SUPFAM" id="SSF82693">
    <property type="entry name" value="Multidrug efflux transporter AcrB pore domain, PN1, PN2, PC1 and PC2 subdomains"/>
    <property type="match status" value="4"/>
</dbReference>
<dbReference type="PRINTS" id="PR00702">
    <property type="entry name" value="ACRIFLAVINRP"/>
</dbReference>
<comment type="subcellular location">
    <subcellularLocation>
        <location evidence="1">Cell inner membrane</location>
        <topology evidence="1">Multi-pass membrane protein</topology>
    </subcellularLocation>
</comment>
<evidence type="ECO:0000256" key="6">
    <source>
        <dbReference type="ARBA" id="ARBA00022989"/>
    </source>
</evidence>
<dbReference type="PANTHER" id="PTHR32063">
    <property type="match status" value="1"/>
</dbReference>
<dbReference type="AlphaFoldDB" id="A0AAW9RW47"/>
<keyword evidence="7 8" id="KW-0472">Membrane</keyword>
<protein>
    <submittedName>
        <fullName evidence="9">Efflux RND transporter permease subunit</fullName>
    </submittedName>
</protein>
<evidence type="ECO:0000256" key="8">
    <source>
        <dbReference type="SAM" id="Phobius"/>
    </source>
</evidence>
<reference evidence="9 10" key="1">
    <citation type="submission" date="2024-02" db="EMBL/GenBank/DDBJ databases">
        <title>Genome analysis and characterization of Microbaculum marinisediminis sp. nov., isolated from marine sediment.</title>
        <authorList>
            <person name="Du Z.-J."/>
            <person name="Ye Y.-Q."/>
            <person name="Zhang Z.-R."/>
            <person name="Yuan S.-M."/>
            <person name="Zhang X.-Y."/>
        </authorList>
    </citation>
    <scope>NUCLEOTIDE SEQUENCE [LARGE SCALE GENOMIC DNA]</scope>
    <source>
        <strain evidence="9 10">SDUM1044001</strain>
    </source>
</reference>
<feature type="transmembrane region" description="Helical" evidence="8">
    <location>
        <begin position="331"/>
        <end position="350"/>
    </location>
</feature>
<evidence type="ECO:0000256" key="4">
    <source>
        <dbReference type="ARBA" id="ARBA00022519"/>
    </source>
</evidence>
<dbReference type="InterPro" id="IPR027463">
    <property type="entry name" value="AcrB_DN_DC_subdom"/>
</dbReference>
<proteinExistence type="predicted"/>
<gene>
    <name evidence="9" type="ORF">V3328_20910</name>
</gene>
<evidence type="ECO:0000256" key="5">
    <source>
        <dbReference type="ARBA" id="ARBA00022692"/>
    </source>
</evidence>
<dbReference type="RefSeq" id="WP_340331654.1">
    <property type="nucleotide sequence ID" value="NZ_JAZHOF010000009.1"/>
</dbReference>
<keyword evidence="6 8" id="KW-1133">Transmembrane helix</keyword>
<dbReference type="FunFam" id="1.20.1640.10:FF:000001">
    <property type="entry name" value="Efflux pump membrane transporter"/>
    <property type="match status" value="1"/>
</dbReference>
<dbReference type="Gene3D" id="1.20.1640.10">
    <property type="entry name" value="Multidrug efflux transporter AcrB transmembrane domain"/>
    <property type="match status" value="2"/>
</dbReference>
<dbReference type="Gene3D" id="3.30.2090.10">
    <property type="entry name" value="Multidrug efflux transporter AcrB TolC docking domain, DN and DC subdomains"/>
    <property type="match status" value="2"/>
</dbReference>
<dbReference type="InterPro" id="IPR001036">
    <property type="entry name" value="Acrflvin-R"/>
</dbReference>
<feature type="transmembrane region" description="Helical" evidence="8">
    <location>
        <begin position="460"/>
        <end position="478"/>
    </location>
</feature>
<dbReference type="GO" id="GO:0042910">
    <property type="term" value="F:xenobiotic transmembrane transporter activity"/>
    <property type="evidence" value="ECO:0007669"/>
    <property type="project" value="TreeGrafter"/>
</dbReference>
<keyword evidence="10" id="KW-1185">Reference proteome</keyword>
<sequence length="1037" mass="110794">MFDIFIRRPVLAVVVSLLLFVMGLQSVFSLQVRQYPEMQNTVITITTTYPGADSDLMQGFVTQPIEKAVATADGIDYLTSKSTQGVSIIQVFVRLNYDANAAMTDVTAKVNQVRAQLPSDINDPVLVKATGSTFASMYVAFTSEVLNEEQITEYLTQVVQPELSVVPGVANPEILGNRTFAMRVWLDPTKLAQFGLSAAEVVAALQANNYSSAAGATKGYYNIVTNRAETDATSVEEFQSLVVRNTGTDIVRLGDVAKIELGSQSTDSAVVVGGKSAVFLGIKVASDANEITVINAVREALPRLQNNLPEGLDLEIVYDATEFIQESIIEVVKTVGEAALIVIVVIFLFLGSVRATLIPMVTIPLSLIGVMTALYALGFSINLLTLLAMVLAIGLVVDDAIVVLENIHRHIEEGLTPFQAAIKGTREIATPVISMTITLAAVYAPIALTGGLTGTLFREFALTLAGAVVVSGVVALTLSPMMCSKVLKHSAQSGFAARVDRVFGRLQRGYGRALGASLKDRPTTVVFALIVFGMIGLLYPSIQNALAPDEDQGVLFTIYNGPSYANIDYMNLFADDVAQAFSDLPETELAFTITGFDGFTASSAIGIGTFVPWSQRERSAGALQPLIQANLDKIPGIKGSVFSPPPLPTSGGGFPISFVVQTTADYEQLVQVTDQIVEAAQNSGKFLYMDTDLKFDTPQTIIRVDRDKAGSIGVTMRDIGATLAVMTGGNYVNLINLGGRSYQVIPQVPRSDRLVPEQLGTYYVKAASGDMIPLSSLVEIEQAVMPISLNRFNQLNAITINAVPMIGLTAGEALTFLQEEAARVLPAGFSVDYAGTSRQFIQEGSALYLVFVFALVVIYLVLAAQYESLRDPLVILVSVPLSIVGALIPLSLGLSSMNIYSQIGLVTLIGLITKHGILICEVAREQQEKFNVSRAEAVLHAAELRLRPILMTTAAMVAGLLPLLFASGAGAASRFSIAVVIVAGLLIGTLFTLFVLPVIYTFLATDRSGTQERLAREEEALAAIEGDPDSDPHPSAG</sequence>
<evidence type="ECO:0000256" key="3">
    <source>
        <dbReference type="ARBA" id="ARBA00022475"/>
    </source>
</evidence>
<evidence type="ECO:0000256" key="7">
    <source>
        <dbReference type="ARBA" id="ARBA00023136"/>
    </source>
</evidence>
<dbReference type="Gene3D" id="3.30.70.1440">
    <property type="entry name" value="Multidrug efflux transporter AcrB pore domain"/>
    <property type="match status" value="1"/>
</dbReference>
<evidence type="ECO:0000313" key="10">
    <source>
        <dbReference type="Proteomes" id="UP001378188"/>
    </source>
</evidence>
<dbReference type="Proteomes" id="UP001378188">
    <property type="component" value="Unassembled WGS sequence"/>
</dbReference>
<accession>A0AAW9RW47</accession>
<comment type="caution">
    <text evidence="9">The sequence shown here is derived from an EMBL/GenBank/DDBJ whole genome shotgun (WGS) entry which is preliminary data.</text>
</comment>
<organism evidence="9 10">
    <name type="scientific">Microbaculum marinum</name>
    <dbReference type="NCBI Taxonomy" id="1764581"/>
    <lineage>
        <taxon>Bacteria</taxon>
        <taxon>Pseudomonadati</taxon>
        <taxon>Pseudomonadota</taxon>
        <taxon>Alphaproteobacteria</taxon>
        <taxon>Hyphomicrobiales</taxon>
        <taxon>Tepidamorphaceae</taxon>
        <taxon>Microbaculum</taxon>
    </lineage>
</organism>
<dbReference type="GO" id="GO:0005886">
    <property type="term" value="C:plasma membrane"/>
    <property type="evidence" value="ECO:0007669"/>
    <property type="project" value="UniProtKB-SubCell"/>
</dbReference>
<keyword evidence="4" id="KW-0997">Cell inner membrane</keyword>
<feature type="transmembrane region" description="Helical" evidence="8">
    <location>
        <begin position="944"/>
        <end position="965"/>
    </location>
</feature>
<feature type="transmembrane region" description="Helical" evidence="8">
    <location>
        <begin position="524"/>
        <end position="542"/>
    </location>
</feature>
<dbReference type="PANTHER" id="PTHR32063:SF28">
    <property type="entry name" value="BLR2861 PROTEIN"/>
    <property type="match status" value="1"/>
</dbReference>
<feature type="transmembrane region" description="Helical" evidence="8">
    <location>
        <begin position="383"/>
        <end position="407"/>
    </location>
</feature>